<gene>
    <name evidence="2" type="ORF">FVF75_04010</name>
</gene>
<evidence type="ECO:0000313" key="3">
    <source>
        <dbReference type="Proteomes" id="UP000322080"/>
    </source>
</evidence>
<evidence type="ECO:0000313" key="2">
    <source>
        <dbReference type="EMBL" id="TYB83349.1"/>
    </source>
</evidence>
<feature type="chain" id="PRO_5022738972" description="SH3 domain-containing protein" evidence="1">
    <location>
        <begin position="21"/>
        <end position="264"/>
    </location>
</feature>
<reference evidence="2 3" key="1">
    <citation type="submission" date="2019-08" db="EMBL/GenBank/DDBJ databases">
        <title>Identification of a novel species of the genus Boseongicola.</title>
        <authorList>
            <person name="Zhang X.-Q."/>
        </authorList>
    </citation>
    <scope>NUCLEOTIDE SEQUENCE [LARGE SCALE GENOMIC DNA]</scope>
    <source>
        <strain evidence="2 3">HY14</strain>
    </source>
</reference>
<dbReference type="EMBL" id="VSIY01000003">
    <property type="protein sequence ID" value="TYB83349.1"/>
    <property type="molecule type" value="Genomic_DNA"/>
</dbReference>
<organism evidence="2 3">
    <name type="scientific">Maritimibacter fusiformis</name>
    <dbReference type="NCBI Taxonomy" id="2603819"/>
    <lineage>
        <taxon>Bacteria</taxon>
        <taxon>Pseudomonadati</taxon>
        <taxon>Pseudomonadota</taxon>
        <taxon>Alphaproteobacteria</taxon>
        <taxon>Rhodobacterales</taxon>
        <taxon>Roseobacteraceae</taxon>
        <taxon>Maritimibacter</taxon>
    </lineage>
</organism>
<dbReference type="AlphaFoldDB" id="A0A5D0RQH7"/>
<name>A0A5D0RQH7_9RHOB</name>
<keyword evidence="3" id="KW-1185">Reference proteome</keyword>
<sequence length="264" mass="28771">MRTRLMMMAAAIAMALSAPAARAEIDGHGPDAWRVTGVASDDMLNMRMGPGTQYLVIDKLAPDARGLRQVTCVPLLIPQIWNRLTEAQRAELPPRWCLMQTSDLGKAGWVAQRFLMEDTGEAAVDPATGADQIPAAQTIGDPLIDDATRLVRDLYAAEAASRSQADYPFSPANGARYFFAGIVPSLAGHGGDVLYDSQDFQGRITRIAPDAERPMFRGMITVNVDFTNFGQANRAVFSLRPDPAQPGAPVRIFRIDHDGWSFPQ</sequence>
<proteinExistence type="predicted"/>
<dbReference type="RefSeq" id="WP_148376439.1">
    <property type="nucleotide sequence ID" value="NZ_VSIY01000003.1"/>
</dbReference>
<keyword evidence="1" id="KW-0732">Signal</keyword>
<comment type="caution">
    <text evidence="2">The sequence shown here is derived from an EMBL/GenBank/DDBJ whole genome shotgun (WGS) entry which is preliminary data.</text>
</comment>
<accession>A0A5D0RQH7</accession>
<evidence type="ECO:0008006" key="4">
    <source>
        <dbReference type="Google" id="ProtNLM"/>
    </source>
</evidence>
<dbReference type="Proteomes" id="UP000322080">
    <property type="component" value="Unassembled WGS sequence"/>
</dbReference>
<evidence type="ECO:0000256" key="1">
    <source>
        <dbReference type="SAM" id="SignalP"/>
    </source>
</evidence>
<feature type="signal peptide" evidence="1">
    <location>
        <begin position="1"/>
        <end position="20"/>
    </location>
</feature>
<protein>
    <recommendedName>
        <fullName evidence="4">SH3 domain-containing protein</fullName>
    </recommendedName>
</protein>